<dbReference type="GO" id="GO:0030288">
    <property type="term" value="C:outer membrane-bounded periplasmic space"/>
    <property type="evidence" value="ECO:0007669"/>
    <property type="project" value="TreeGrafter"/>
</dbReference>
<protein>
    <recommendedName>
        <fullName evidence="2">N-acetylmuramoyl-L-alanine amidase</fullName>
        <ecNumber evidence="2">3.5.1.28</ecNumber>
    </recommendedName>
</protein>
<accession>A0A377JL28</accession>
<proteinExistence type="predicted"/>
<dbReference type="SMART" id="SM00646">
    <property type="entry name" value="Ami_3"/>
    <property type="match status" value="1"/>
</dbReference>
<gene>
    <name evidence="6" type="primary">amiC</name>
    <name evidence="6" type="ORF">NCTC12410_01970</name>
</gene>
<dbReference type="AlphaFoldDB" id="A0A377JL28"/>
<dbReference type="EC" id="3.5.1.28" evidence="2"/>
<evidence type="ECO:0000256" key="2">
    <source>
        <dbReference type="ARBA" id="ARBA00011901"/>
    </source>
</evidence>
<dbReference type="InterPro" id="IPR050695">
    <property type="entry name" value="N-acetylmuramoyl_amidase_3"/>
</dbReference>
<dbReference type="PANTHER" id="PTHR30404:SF0">
    <property type="entry name" value="N-ACETYLMURAMOYL-L-ALANINE AMIDASE AMIC"/>
    <property type="match status" value="1"/>
</dbReference>
<reference evidence="6 7" key="1">
    <citation type="submission" date="2018-06" db="EMBL/GenBank/DDBJ databases">
        <authorList>
            <consortium name="Pathogen Informatics"/>
            <person name="Doyle S."/>
        </authorList>
    </citation>
    <scope>NUCLEOTIDE SEQUENCE [LARGE SCALE GENOMIC DNA]</scope>
    <source>
        <strain evidence="6 7">NCTC12410</strain>
    </source>
</reference>
<dbReference type="EMBL" id="UGHV01000003">
    <property type="protein sequence ID" value="STP06431.1"/>
    <property type="molecule type" value="Genomic_DNA"/>
</dbReference>
<organism evidence="6 7">
    <name type="scientific">Helicobacter canis</name>
    <dbReference type="NCBI Taxonomy" id="29419"/>
    <lineage>
        <taxon>Bacteria</taxon>
        <taxon>Pseudomonadati</taxon>
        <taxon>Campylobacterota</taxon>
        <taxon>Epsilonproteobacteria</taxon>
        <taxon>Campylobacterales</taxon>
        <taxon>Helicobacteraceae</taxon>
        <taxon>Helicobacter</taxon>
    </lineage>
</organism>
<feature type="compositionally biased region" description="Pro residues" evidence="4">
    <location>
        <begin position="120"/>
        <end position="130"/>
    </location>
</feature>
<dbReference type="Gene3D" id="3.40.630.40">
    <property type="entry name" value="Zn-dependent exopeptidases"/>
    <property type="match status" value="1"/>
</dbReference>
<dbReference type="CDD" id="cd02696">
    <property type="entry name" value="MurNAc-LAA"/>
    <property type="match status" value="1"/>
</dbReference>
<dbReference type="OrthoDB" id="9806267at2"/>
<dbReference type="Pfam" id="PF01520">
    <property type="entry name" value="Amidase_3"/>
    <property type="match status" value="1"/>
</dbReference>
<dbReference type="GO" id="GO:0009253">
    <property type="term" value="P:peptidoglycan catabolic process"/>
    <property type="evidence" value="ECO:0007669"/>
    <property type="project" value="InterPro"/>
</dbReference>
<dbReference type="FunFam" id="3.40.630.40:FF:000005">
    <property type="entry name" value="N-acetylmuramoyl-L-alanine amidase (AmiA)"/>
    <property type="match status" value="1"/>
</dbReference>
<evidence type="ECO:0000256" key="4">
    <source>
        <dbReference type="SAM" id="MobiDB-lite"/>
    </source>
</evidence>
<dbReference type="PANTHER" id="PTHR30404">
    <property type="entry name" value="N-ACETYLMURAMOYL-L-ALANINE AMIDASE"/>
    <property type="match status" value="1"/>
</dbReference>
<evidence type="ECO:0000259" key="5">
    <source>
        <dbReference type="SMART" id="SM00646"/>
    </source>
</evidence>
<evidence type="ECO:0000313" key="6">
    <source>
        <dbReference type="EMBL" id="STP06431.1"/>
    </source>
</evidence>
<feature type="region of interest" description="Disordered" evidence="4">
    <location>
        <begin position="116"/>
        <end position="189"/>
    </location>
</feature>
<dbReference type="RefSeq" id="WP_115012411.1">
    <property type="nucleotide sequence ID" value="NZ_UGHV01000003.1"/>
</dbReference>
<keyword evidence="3 6" id="KW-0378">Hydrolase</keyword>
<feature type="domain" description="MurNAc-LAA" evidence="5">
    <location>
        <begin position="248"/>
        <end position="403"/>
    </location>
</feature>
<evidence type="ECO:0000256" key="3">
    <source>
        <dbReference type="ARBA" id="ARBA00022801"/>
    </source>
</evidence>
<feature type="compositionally biased region" description="Pro residues" evidence="4">
    <location>
        <begin position="140"/>
        <end position="176"/>
    </location>
</feature>
<dbReference type="InterPro" id="IPR002508">
    <property type="entry name" value="MurNAc-LAA_cat"/>
</dbReference>
<dbReference type="Proteomes" id="UP000254841">
    <property type="component" value="Unassembled WGS sequence"/>
</dbReference>
<dbReference type="SUPFAM" id="SSF53187">
    <property type="entry name" value="Zn-dependent exopeptidases"/>
    <property type="match status" value="1"/>
</dbReference>
<dbReference type="GO" id="GO:0008745">
    <property type="term" value="F:N-acetylmuramoyl-L-alanine amidase activity"/>
    <property type="evidence" value="ECO:0007669"/>
    <property type="project" value="UniProtKB-EC"/>
</dbReference>
<evidence type="ECO:0000256" key="1">
    <source>
        <dbReference type="ARBA" id="ARBA00001561"/>
    </source>
</evidence>
<sequence>MWRVFVFVLGICIAKAQALHITNSIPFGASSLKVIFSSSVEDLALTPVAISSNAVYIDIKAVLDNGKKVYFFPRNAQVTIAQNTPQITRFVITNGNGLVYQIKLMQNNLYLSFVDKIPESPKPQPKPNPPKQESKQESPKAPPAPQKPVESTPPKPASSNPTPPKSTPPAPSPKPTTSPVVKPKKGYKVVIDPGHGGKDCGTLGVTKVCEKHIVLKVATHLNKELKKRGYITYMTRDKDVYLNLKERTDFANAKNADLFVSIHANSVPKTTKKSPKGVETYFLSTARSDRARDVAEQENKDDIDVMNYFSKQTFLNSLNSHRLLASNKLAIDIQYGILKKLRQNYQGITDGGVREGPFWVLAGALMPSVLIEIGYNSSPIEAPRLNNDAYQKDLAKGIADGIDGFVAKNF</sequence>
<evidence type="ECO:0000313" key="7">
    <source>
        <dbReference type="Proteomes" id="UP000254841"/>
    </source>
</evidence>
<comment type="catalytic activity">
    <reaction evidence="1">
        <text>Hydrolyzes the link between N-acetylmuramoyl residues and L-amino acid residues in certain cell-wall glycopeptides.</text>
        <dbReference type="EC" id="3.5.1.28"/>
    </reaction>
</comment>
<name>A0A377JL28_9HELI</name>